<gene>
    <name evidence="2" type="primary">tcen</name>
</gene>
<organism evidence="2">
    <name type="scientific">Schmidtea mediterranea</name>
    <name type="common">Freshwater planarian flatworm</name>
    <dbReference type="NCBI Taxonomy" id="79327"/>
    <lineage>
        <taxon>Eukaryota</taxon>
        <taxon>Metazoa</taxon>
        <taxon>Spiralia</taxon>
        <taxon>Lophotrochozoa</taxon>
        <taxon>Platyhelminthes</taxon>
        <taxon>Rhabditophora</taxon>
        <taxon>Seriata</taxon>
        <taxon>Tricladida</taxon>
        <taxon>Continenticola</taxon>
        <taxon>Geoplanoidea</taxon>
        <taxon>Dugesiidae</taxon>
        <taxon>Schmidtea</taxon>
    </lineage>
</organism>
<keyword evidence="1" id="KW-0732">Signal</keyword>
<dbReference type="AlphaFoldDB" id="B1NTA3"/>
<name>B1NTA3_SCHMD</name>
<feature type="chain" id="PRO_5002767768" evidence="1">
    <location>
        <begin position="21"/>
        <end position="71"/>
    </location>
</feature>
<feature type="signal peptide" evidence="1">
    <location>
        <begin position="1"/>
        <end position="20"/>
    </location>
</feature>
<proteinExistence type="evidence at transcript level"/>
<sequence length="71" mass="8019">MFKLALFLVVFVAVIEEGYSLNFKSIQCLAKSASCAKDCPKLNSDCFVKCGEVYKKCKQDGKETEKEKEKE</sequence>
<accession>B1NTA3</accession>
<protein>
    <submittedName>
        <fullName evidence="2">TCEN protein</fullName>
    </submittedName>
</protein>
<dbReference type="EMBL" id="EU082822">
    <property type="protein sequence ID" value="ABW79871.1"/>
    <property type="molecule type" value="mRNA"/>
</dbReference>
<evidence type="ECO:0000313" key="2">
    <source>
        <dbReference type="EMBL" id="ABW79871.1"/>
    </source>
</evidence>
<reference evidence="2" key="1">
    <citation type="journal article" date="2008" name="Development">
        <title>Silencing of Smed-betacatenin1 generates radial-like hypercephalized planarians.</title>
        <authorList>
            <person name="Iglesias M."/>
            <person name="Gomez-Skarmeta J.L."/>
            <person name="Salo E."/>
            <person name="Adell T."/>
        </authorList>
    </citation>
    <scope>NUCLEOTIDE SEQUENCE</scope>
</reference>
<evidence type="ECO:0000256" key="1">
    <source>
        <dbReference type="SAM" id="SignalP"/>
    </source>
</evidence>